<evidence type="ECO:0000313" key="3">
    <source>
        <dbReference type="Proteomes" id="UP000789342"/>
    </source>
</evidence>
<feature type="transmembrane region" description="Helical" evidence="1">
    <location>
        <begin position="24"/>
        <end position="42"/>
    </location>
</feature>
<keyword evidence="1" id="KW-1133">Transmembrane helix</keyword>
<dbReference type="AlphaFoldDB" id="A0A9N9ICB3"/>
<dbReference type="EMBL" id="CAJVPV010026180">
    <property type="protein sequence ID" value="CAG8730922.1"/>
    <property type="molecule type" value="Genomic_DNA"/>
</dbReference>
<organism evidence="2 3">
    <name type="scientific">Acaulospora morrowiae</name>
    <dbReference type="NCBI Taxonomy" id="94023"/>
    <lineage>
        <taxon>Eukaryota</taxon>
        <taxon>Fungi</taxon>
        <taxon>Fungi incertae sedis</taxon>
        <taxon>Mucoromycota</taxon>
        <taxon>Glomeromycotina</taxon>
        <taxon>Glomeromycetes</taxon>
        <taxon>Diversisporales</taxon>
        <taxon>Acaulosporaceae</taxon>
        <taxon>Acaulospora</taxon>
    </lineage>
</organism>
<evidence type="ECO:0000256" key="1">
    <source>
        <dbReference type="SAM" id="Phobius"/>
    </source>
</evidence>
<reference evidence="2" key="1">
    <citation type="submission" date="2021-06" db="EMBL/GenBank/DDBJ databases">
        <authorList>
            <person name="Kallberg Y."/>
            <person name="Tangrot J."/>
            <person name="Rosling A."/>
        </authorList>
    </citation>
    <scope>NUCLEOTIDE SEQUENCE</scope>
    <source>
        <strain evidence="2">CL551</strain>
    </source>
</reference>
<keyword evidence="1" id="KW-0472">Membrane</keyword>
<gene>
    <name evidence="2" type="ORF">AMORRO_LOCUS14010</name>
</gene>
<sequence>SMEDSSSPERGENSHNYNYDRHLLVAYFMVCLSVVVCYKAVWVTSSGFEKGFVETGVAVLQTTINQFDASYYTPTPVHQCLLSELSKEKDNSMKLHQYISSLNRFPLFPIHKAENMIVNLKTILMTLLAGEICRKQNPSITT</sequence>
<accession>A0A9N9ICB3</accession>
<protein>
    <submittedName>
        <fullName evidence="2">6836_t:CDS:1</fullName>
    </submittedName>
</protein>
<keyword evidence="1" id="KW-0812">Transmembrane</keyword>
<keyword evidence="3" id="KW-1185">Reference proteome</keyword>
<proteinExistence type="predicted"/>
<evidence type="ECO:0000313" key="2">
    <source>
        <dbReference type="EMBL" id="CAG8730922.1"/>
    </source>
</evidence>
<comment type="caution">
    <text evidence="2">The sequence shown here is derived from an EMBL/GenBank/DDBJ whole genome shotgun (WGS) entry which is preliminary data.</text>
</comment>
<dbReference type="Proteomes" id="UP000789342">
    <property type="component" value="Unassembled WGS sequence"/>
</dbReference>
<feature type="non-terminal residue" evidence="2">
    <location>
        <position position="142"/>
    </location>
</feature>
<name>A0A9N9ICB3_9GLOM</name>